<keyword evidence="8" id="KW-1185">Reference proteome</keyword>
<name>G8R8A0_OWEHD</name>
<dbReference type="HOGENOM" id="CLU_092227_3_0_10"/>
<reference evidence="7 8" key="1">
    <citation type="journal article" date="2012" name="Stand. Genomic Sci.">
        <title>Genome sequence of the orange-pigmented seawater bacterium Owenweeksia hongkongensis type strain (UST20020801(T)).</title>
        <authorList>
            <person name="Riedel T."/>
            <person name="Held B."/>
            <person name="Nolan M."/>
            <person name="Lucas S."/>
            <person name="Lapidus A."/>
            <person name="Tice H."/>
            <person name="Del Rio T.G."/>
            <person name="Cheng J.F."/>
            <person name="Han C."/>
            <person name="Tapia R."/>
            <person name="Goodwin L.A."/>
            <person name="Pitluck S."/>
            <person name="Liolios K."/>
            <person name="Mavromatis K."/>
            <person name="Pagani I."/>
            <person name="Ivanova N."/>
            <person name="Mikhailova N."/>
            <person name="Pati A."/>
            <person name="Chen A."/>
            <person name="Palaniappan K."/>
            <person name="Rohde M."/>
            <person name="Tindall B.J."/>
            <person name="Detter J.C."/>
            <person name="Goker M."/>
            <person name="Woyke T."/>
            <person name="Bristow J."/>
            <person name="Eisen J.A."/>
            <person name="Markowitz V."/>
            <person name="Hugenholtz P."/>
            <person name="Klenk H.P."/>
            <person name="Kyrpides N.C."/>
        </authorList>
    </citation>
    <scope>NUCLEOTIDE SEQUENCE</scope>
    <source>
        <strain evidence="8">DSM 17368 / JCM 12287 / NRRL B-23963</strain>
    </source>
</reference>
<dbReference type="InterPro" id="IPR002363">
    <property type="entry name" value="Ribosomal_uL10_CS_bac"/>
</dbReference>
<dbReference type="PANTHER" id="PTHR11560">
    <property type="entry name" value="39S RIBOSOMAL PROTEIN L10, MITOCHONDRIAL"/>
    <property type="match status" value="1"/>
</dbReference>
<dbReference type="GO" id="GO:0003735">
    <property type="term" value="F:structural constituent of ribosome"/>
    <property type="evidence" value="ECO:0007669"/>
    <property type="project" value="InterPro"/>
</dbReference>
<keyword evidence="3 6" id="KW-0689">Ribosomal protein</keyword>
<evidence type="ECO:0000256" key="2">
    <source>
        <dbReference type="ARBA" id="ARBA00008889"/>
    </source>
</evidence>
<dbReference type="GO" id="GO:0070180">
    <property type="term" value="F:large ribosomal subunit rRNA binding"/>
    <property type="evidence" value="ECO:0007669"/>
    <property type="project" value="UniProtKB-UniRule"/>
</dbReference>
<sequence>MTREEKNLAIDNLTEVLKGAEVLYVADIAGLNAEQSSSLRRLCFKNEVKINVVKNTLLKKAMERSEKNFEDLFPTLKGNTTILVSETANAPAKLIKEFRKKAEKPFLKGAYIQESIYVGDDQLEALATLKSKEELIGEVITLLQSPAKNVISALQSGKNTLGGLMKTLEERAAS</sequence>
<keyword evidence="6" id="KW-0694">RNA-binding</keyword>
<evidence type="ECO:0000256" key="3">
    <source>
        <dbReference type="ARBA" id="ARBA00022980"/>
    </source>
</evidence>
<dbReference type="EMBL" id="CP003156">
    <property type="protein sequence ID" value="AEV32468.1"/>
    <property type="molecule type" value="Genomic_DNA"/>
</dbReference>
<dbReference type="Proteomes" id="UP000005631">
    <property type="component" value="Chromosome"/>
</dbReference>
<keyword evidence="4 6" id="KW-0687">Ribonucleoprotein</keyword>
<dbReference type="PROSITE" id="PS01109">
    <property type="entry name" value="RIBOSOMAL_L10"/>
    <property type="match status" value="1"/>
</dbReference>
<dbReference type="InterPro" id="IPR047865">
    <property type="entry name" value="Ribosomal_uL10_bac_type"/>
</dbReference>
<dbReference type="RefSeq" id="WP_014201824.1">
    <property type="nucleotide sequence ID" value="NC_016599.1"/>
</dbReference>
<dbReference type="Pfam" id="PF00466">
    <property type="entry name" value="Ribosomal_L10"/>
    <property type="match status" value="1"/>
</dbReference>
<evidence type="ECO:0000256" key="5">
    <source>
        <dbReference type="ARBA" id="ARBA00035202"/>
    </source>
</evidence>
<accession>G8R8A0</accession>
<comment type="similarity">
    <text evidence="2 6">Belongs to the universal ribosomal protein uL10 family.</text>
</comment>
<comment type="function">
    <text evidence="1 6">Forms part of the ribosomal stalk, playing a central role in the interaction of the ribosome with GTP-bound translation factors.</text>
</comment>
<dbReference type="STRING" id="926562.Oweho_1472"/>
<dbReference type="GO" id="GO:0006412">
    <property type="term" value="P:translation"/>
    <property type="evidence" value="ECO:0007669"/>
    <property type="project" value="UniProtKB-UniRule"/>
</dbReference>
<comment type="subunit">
    <text evidence="6">Part of the ribosomal stalk of the 50S ribosomal subunit. The N-terminus interacts with L11 and the large rRNA to form the base of the stalk. The C-terminus forms an elongated spine to which L12 dimers bind in a sequential fashion forming a multimeric L10(L12)X complex.</text>
</comment>
<dbReference type="eggNOG" id="COG0244">
    <property type="taxonomic scope" value="Bacteria"/>
</dbReference>
<evidence type="ECO:0000313" key="7">
    <source>
        <dbReference type="EMBL" id="AEV32468.1"/>
    </source>
</evidence>
<organism evidence="7 8">
    <name type="scientific">Owenweeksia hongkongensis (strain DSM 17368 / CIP 108786 / JCM 12287 / NRRL B-23963 / UST20020801)</name>
    <dbReference type="NCBI Taxonomy" id="926562"/>
    <lineage>
        <taxon>Bacteria</taxon>
        <taxon>Pseudomonadati</taxon>
        <taxon>Bacteroidota</taxon>
        <taxon>Flavobacteriia</taxon>
        <taxon>Flavobacteriales</taxon>
        <taxon>Owenweeksiaceae</taxon>
        <taxon>Owenweeksia</taxon>
    </lineage>
</organism>
<dbReference type="KEGG" id="oho:Oweho_1472"/>
<dbReference type="PATRIC" id="fig|926562.3.peg.1482"/>
<dbReference type="InterPro" id="IPR043141">
    <property type="entry name" value="Ribosomal_uL10-like_sf"/>
</dbReference>
<evidence type="ECO:0000256" key="1">
    <source>
        <dbReference type="ARBA" id="ARBA00002633"/>
    </source>
</evidence>
<proteinExistence type="inferred from homology"/>
<protein>
    <recommendedName>
        <fullName evidence="5 6">Large ribosomal subunit protein uL10</fullName>
    </recommendedName>
</protein>
<dbReference type="CDD" id="cd05797">
    <property type="entry name" value="Ribosomal_L10"/>
    <property type="match status" value="1"/>
</dbReference>
<evidence type="ECO:0000313" key="8">
    <source>
        <dbReference type="Proteomes" id="UP000005631"/>
    </source>
</evidence>
<evidence type="ECO:0000256" key="6">
    <source>
        <dbReference type="HAMAP-Rule" id="MF_00362"/>
    </source>
</evidence>
<gene>
    <name evidence="6" type="primary">rplJ</name>
    <name evidence="7" type="ordered locus">Oweho_1472</name>
</gene>
<dbReference type="SUPFAM" id="SSF160369">
    <property type="entry name" value="Ribosomal protein L10-like"/>
    <property type="match status" value="1"/>
</dbReference>
<dbReference type="HAMAP" id="MF_00362">
    <property type="entry name" value="Ribosomal_uL10"/>
    <property type="match status" value="1"/>
</dbReference>
<dbReference type="AlphaFoldDB" id="G8R8A0"/>
<dbReference type="NCBIfam" id="NF000955">
    <property type="entry name" value="PRK00099.1-1"/>
    <property type="match status" value="1"/>
</dbReference>
<dbReference type="Gene3D" id="3.30.70.1730">
    <property type="match status" value="1"/>
</dbReference>
<evidence type="ECO:0000256" key="4">
    <source>
        <dbReference type="ARBA" id="ARBA00023274"/>
    </source>
</evidence>
<dbReference type="InterPro" id="IPR001790">
    <property type="entry name" value="Ribosomal_uL10"/>
</dbReference>
<dbReference type="InterPro" id="IPR022973">
    <property type="entry name" value="Ribosomal_uL10_bac"/>
</dbReference>
<dbReference type="OrthoDB" id="1523686at2"/>
<dbReference type="GO" id="GO:0015934">
    <property type="term" value="C:large ribosomal subunit"/>
    <property type="evidence" value="ECO:0007669"/>
    <property type="project" value="InterPro"/>
</dbReference>
<keyword evidence="6" id="KW-0699">rRNA-binding</keyword>